<organism evidence="9 10">
    <name type="scientific">Candidatus Nitrososphaera evergladensis SR1</name>
    <dbReference type="NCBI Taxonomy" id="1459636"/>
    <lineage>
        <taxon>Archaea</taxon>
        <taxon>Nitrososphaerota</taxon>
        <taxon>Nitrososphaeria</taxon>
        <taxon>Nitrososphaerales</taxon>
        <taxon>Nitrososphaeraceae</taxon>
        <taxon>Nitrososphaera</taxon>
    </lineage>
</organism>
<keyword evidence="4" id="KW-0808">Transferase</keyword>
<keyword evidence="10" id="KW-1185">Reference proteome</keyword>
<dbReference type="InterPro" id="IPR036890">
    <property type="entry name" value="HATPase_C_sf"/>
</dbReference>
<dbReference type="GeneID" id="41597585"/>
<dbReference type="Proteomes" id="UP000028194">
    <property type="component" value="Chromosome"/>
</dbReference>
<name>A0A075MS00_9ARCH</name>
<dbReference type="SUPFAM" id="SSF47384">
    <property type="entry name" value="Homodimeric domain of signal transducing histidine kinase"/>
    <property type="match status" value="1"/>
</dbReference>
<dbReference type="Gene3D" id="1.10.287.130">
    <property type="match status" value="1"/>
</dbReference>
<dbReference type="InterPro" id="IPR005467">
    <property type="entry name" value="His_kinase_dom"/>
</dbReference>
<dbReference type="SUPFAM" id="SSF56024">
    <property type="entry name" value="Phospholipase D/nuclease"/>
    <property type="match status" value="1"/>
</dbReference>
<dbReference type="SMART" id="SM00387">
    <property type="entry name" value="HATPase_c"/>
    <property type="match status" value="1"/>
</dbReference>
<feature type="coiled-coil region" evidence="7">
    <location>
        <begin position="308"/>
        <end position="335"/>
    </location>
</feature>
<dbReference type="eggNOG" id="arCOG02358">
    <property type="taxonomic scope" value="Archaea"/>
</dbReference>
<dbReference type="InterPro" id="IPR003594">
    <property type="entry name" value="HATPase_dom"/>
</dbReference>
<accession>A0A075MS00</accession>
<dbReference type="CDD" id="cd00082">
    <property type="entry name" value="HisKA"/>
    <property type="match status" value="1"/>
</dbReference>
<reference evidence="9 10" key="1">
    <citation type="journal article" date="2014" name="PLoS ONE">
        <title>Genome Sequence of Candidatus Nitrososphaera evergladensis from Group I.1b Enriched from Everglades Soil Reveals Novel Genomic Features of the Ammonia-Oxidizing Archaea.</title>
        <authorList>
            <person name="Zhalnina K.V."/>
            <person name="Dias R."/>
            <person name="Leonard M.T."/>
            <person name="Dorr de Quadros P."/>
            <person name="Camargo F.A."/>
            <person name="Drew J.C."/>
            <person name="Farmerie W.G."/>
            <person name="Daroub S.H."/>
            <person name="Triplett E.W."/>
        </authorList>
    </citation>
    <scope>NUCLEOTIDE SEQUENCE [LARGE SCALE GENOMIC DNA]</scope>
    <source>
        <strain evidence="9 10">SR1</strain>
    </source>
</reference>
<dbReference type="HOGENOM" id="CLU_015921_0_0_2"/>
<evidence type="ECO:0000256" key="2">
    <source>
        <dbReference type="ARBA" id="ARBA00012438"/>
    </source>
</evidence>
<evidence type="ECO:0000313" key="9">
    <source>
        <dbReference type="EMBL" id="AIF83880.1"/>
    </source>
</evidence>
<dbReference type="GO" id="GO:0000155">
    <property type="term" value="F:phosphorelay sensor kinase activity"/>
    <property type="evidence" value="ECO:0007669"/>
    <property type="project" value="InterPro"/>
</dbReference>
<evidence type="ECO:0000256" key="6">
    <source>
        <dbReference type="ARBA" id="ARBA00023012"/>
    </source>
</evidence>
<dbReference type="KEGG" id="nev:NTE_01820"/>
<feature type="domain" description="Histidine kinase" evidence="8">
    <location>
        <begin position="342"/>
        <end position="549"/>
    </location>
</feature>
<keyword evidence="6" id="KW-0902">Two-component regulatory system</keyword>
<comment type="catalytic activity">
    <reaction evidence="1">
        <text>ATP + protein L-histidine = ADP + protein N-phospho-L-histidine.</text>
        <dbReference type="EC" id="2.7.13.3"/>
    </reaction>
</comment>
<dbReference type="InterPro" id="IPR003661">
    <property type="entry name" value="HisK_dim/P_dom"/>
</dbReference>
<dbReference type="SMART" id="SM00388">
    <property type="entry name" value="HisKA"/>
    <property type="match status" value="1"/>
</dbReference>
<keyword evidence="3" id="KW-0597">Phosphoprotein</keyword>
<dbReference type="SUPFAM" id="SSF55874">
    <property type="entry name" value="ATPase domain of HSP90 chaperone/DNA topoisomerase II/histidine kinase"/>
    <property type="match status" value="1"/>
</dbReference>
<evidence type="ECO:0000259" key="8">
    <source>
        <dbReference type="PROSITE" id="PS50109"/>
    </source>
</evidence>
<dbReference type="PROSITE" id="PS50109">
    <property type="entry name" value="HIS_KIN"/>
    <property type="match status" value="1"/>
</dbReference>
<dbReference type="InterPro" id="IPR050736">
    <property type="entry name" value="Sensor_HK_Regulatory"/>
</dbReference>
<gene>
    <name evidence="9" type="ORF">NTE_01820</name>
</gene>
<dbReference type="InterPro" id="IPR036097">
    <property type="entry name" value="HisK_dim/P_sf"/>
</dbReference>
<dbReference type="STRING" id="1459636.NTE_01820"/>
<evidence type="ECO:0000256" key="4">
    <source>
        <dbReference type="ARBA" id="ARBA00022679"/>
    </source>
</evidence>
<dbReference type="FunFam" id="3.30.565.10:FF:000006">
    <property type="entry name" value="Sensor histidine kinase WalK"/>
    <property type="match status" value="1"/>
</dbReference>
<keyword evidence="5 9" id="KW-0418">Kinase</keyword>
<dbReference type="EMBL" id="CP007174">
    <property type="protein sequence ID" value="AIF83880.1"/>
    <property type="molecule type" value="Genomic_DNA"/>
</dbReference>
<evidence type="ECO:0000313" key="10">
    <source>
        <dbReference type="Proteomes" id="UP000028194"/>
    </source>
</evidence>
<evidence type="ECO:0000256" key="1">
    <source>
        <dbReference type="ARBA" id="ARBA00000085"/>
    </source>
</evidence>
<dbReference type="CDD" id="cd00075">
    <property type="entry name" value="HATPase"/>
    <property type="match status" value="1"/>
</dbReference>
<dbReference type="PANTHER" id="PTHR43711:SF1">
    <property type="entry name" value="HISTIDINE KINASE 1"/>
    <property type="match status" value="1"/>
</dbReference>
<dbReference type="PANTHER" id="PTHR43711">
    <property type="entry name" value="TWO-COMPONENT HISTIDINE KINASE"/>
    <property type="match status" value="1"/>
</dbReference>
<dbReference type="Gene3D" id="3.30.870.10">
    <property type="entry name" value="Endonuclease Chain A"/>
    <property type="match status" value="1"/>
</dbReference>
<dbReference type="Pfam" id="PF02518">
    <property type="entry name" value="HATPase_c"/>
    <property type="match status" value="1"/>
</dbReference>
<dbReference type="Gene3D" id="3.30.565.10">
    <property type="entry name" value="Histidine kinase-like ATPase, C-terminal domain"/>
    <property type="match status" value="1"/>
</dbReference>
<dbReference type="EC" id="2.7.13.3" evidence="2"/>
<proteinExistence type="predicted"/>
<dbReference type="OrthoDB" id="342253at2157"/>
<sequence length="555" mass="62243">MSNAPSNPQTKVFYGTEETTAAIIAFLNNTHSTMSICADSTWPSVVMGIEIFKTQFHALKDRNVKSRFITNITKENLPYCKEVMQLGELRHMDGVKGGMGVTETEFMATAVLQEAQLLSQVIYSNVKEVIEQQQYLFEALWSKAIPASRRIREIEDGIQTETIELIHSPSKSLSMYKDLISEARREILVVIPTINAVRRQDRAGIFKLISEAARDRHVEVRILMPKHQSSKELSRRLKDDKNLTIRFFEQFEGSKSTFLIVDRSVSLVIELIDDSKERFEEAGGFSTYSTSTPGILSYVFVFENLWLQTELSKKLKESNEQLETANEQLELRDKMLNEFISVAAHEIRNRVAPILLTAEGIEGQEEDKERVEIILRNARRLQGLLQDVLDVTKIDNQTLKLNKEKFDLTELAEGLVNDAKRQSKNDRLQLLCEGSKGTTSAFADRGRIMQVLANLVGNAINYTKEGTISVSVKKEGSVFVVSVKDEGTGIAANIFPRLFSKFATGSSQGTGLGLYISKSIIEAHGGKIWAENNSNGRGATFTFTLPAQDLEIANK</sequence>
<dbReference type="AlphaFoldDB" id="A0A075MS00"/>
<dbReference type="RefSeq" id="WP_148700575.1">
    <property type="nucleotide sequence ID" value="NZ_CP007174.1"/>
</dbReference>
<dbReference type="InterPro" id="IPR004358">
    <property type="entry name" value="Sig_transdc_His_kin-like_C"/>
</dbReference>
<dbReference type="PRINTS" id="PR00344">
    <property type="entry name" value="BCTRLSENSOR"/>
</dbReference>
<evidence type="ECO:0000256" key="3">
    <source>
        <dbReference type="ARBA" id="ARBA00022553"/>
    </source>
</evidence>
<keyword evidence="7" id="KW-0175">Coiled coil</keyword>
<dbReference type="Pfam" id="PF00512">
    <property type="entry name" value="HisKA"/>
    <property type="match status" value="1"/>
</dbReference>
<protein>
    <recommendedName>
        <fullName evidence="2">histidine kinase</fullName>
        <ecNumber evidence="2">2.7.13.3</ecNumber>
    </recommendedName>
</protein>
<evidence type="ECO:0000256" key="5">
    <source>
        <dbReference type="ARBA" id="ARBA00022777"/>
    </source>
</evidence>
<evidence type="ECO:0000256" key="7">
    <source>
        <dbReference type="SAM" id="Coils"/>
    </source>
</evidence>